<keyword evidence="2" id="KW-1185">Reference proteome</keyword>
<dbReference type="Proteomes" id="UP001201449">
    <property type="component" value="Unassembled WGS sequence"/>
</dbReference>
<evidence type="ECO:0008006" key="3">
    <source>
        <dbReference type="Google" id="ProtNLM"/>
    </source>
</evidence>
<protein>
    <recommendedName>
        <fullName evidence="3">Phage shock protein B</fullName>
    </recommendedName>
</protein>
<sequence length="76" mass="8810">MTLILGTVVTILLSVIAYFLKLLVQDIRDLKRDHMDLRELCIWLKAEQSNLRMYLEQGRRKASPPVPGNRFTAKPN</sequence>
<proteinExistence type="predicted"/>
<dbReference type="RefSeq" id="WP_234863000.1">
    <property type="nucleotide sequence ID" value="NZ_JAKEVZ010000022.1"/>
</dbReference>
<dbReference type="EMBL" id="JAKEVZ010000022">
    <property type="protein sequence ID" value="MCF1753188.1"/>
    <property type="molecule type" value="Genomic_DNA"/>
</dbReference>
<organism evidence="1 2">
    <name type="scientific">Mariniradius sediminis</name>
    <dbReference type="NCBI Taxonomy" id="2909237"/>
    <lineage>
        <taxon>Bacteria</taxon>
        <taxon>Pseudomonadati</taxon>
        <taxon>Bacteroidota</taxon>
        <taxon>Cytophagia</taxon>
        <taxon>Cytophagales</taxon>
        <taxon>Cyclobacteriaceae</taxon>
        <taxon>Mariniradius</taxon>
    </lineage>
</organism>
<evidence type="ECO:0000313" key="2">
    <source>
        <dbReference type="Proteomes" id="UP001201449"/>
    </source>
</evidence>
<comment type="caution">
    <text evidence="1">The sequence shown here is derived from an EMBL/GenBank/DDBJ whole genome shotgun (WGS) entry which is preliminary data.</text>
</comment>
<accession>A0ABS9C286</accession>
<reference evidence="1 2" key="1">
    <citation type="submission" date="2022-01" db="EMBL/GenBank/DDBJ databases">
        <title>Mariniradius saccharolyticus sp. nov., isolated from sediment of a river.</title>
        <authorList>
            <person name="Liu H."/>
        </authorList>
    </citation>
    <scope>NUCLEOTIDE SEQUENCE [LARGE SCALE GENOMIC DNA]</scope>
    <source>
        <strain evidence="1 2">RY-2</strain>
    </source>
</reference>
<name>A0ABS9C286_9BACT</name>
<evidence type="ECO:0000313" key="1">
    <source>
        <dbReference type="EMBL" id="MCF1753188.1"/>
    </source>
</evidence>
<gene>
    <name evidence="1" type="ORF">L0U89_19160</name>
</gene>